<dbReference type="Proteomes" id="UP000663888">
    <property type="component" value="Unassembled WGS sequence"/>
</dbReference>
<comment type="caution">
    <text evidence="2">The sequence shown here is derived from an EMBL/GenBank/DDBJ whole genome shotgun (WGS) entry which is preliminary data.</text>
</comment>
<accession>A0A8H3CNB5</accession>
<dbReference type="EMBL" id="CAJMWX010001419">
    <property type="protein sequence ID" value="CAE6487968.1"/>
    <property type="molecule type" value="Genomic_DNA"/>
</dbReference>
<feature type="signal peptide" evidence="1">
    <location>
        <begin position="1"/>
        <end position="18"/>
    </location>
</feature>
<gene>
    <name evidence="2" type="ORF">RDB_LOCUS134877</name>
</gene>
<protein>
    <submittedName>
        <fullName evidence="2">Uncharacterized protein</fullName>
    </submittedName>
</protein>
<proteinExistence type="predicted"/>
<sequence length="160" mass="18229">MMLSALLTCFISIIHVQAFVITQPDSTGWPRNVGMMKVRWDTSPSDPPVFTMLLRDASQLSVVNPLAVAANVPSALDAFELNLPTVPVSPKKSHSSIGNLIYIPYHQFQFNDHILVRSRNTEHIHRHIDIILLCIVNHTSNHVTRHCIHHTTHKRWVEYN</sequence>
<organism evidence="2 3">
    <name type="scientific">Rhizoctonia solani</name>
    <dbReference type="NCBI Taxonomy" id="456999"/>
    <lineage>
        <taxon>Eukaryota</taxon>
        <taxon>Fungi</taxon>
        <taxon>Dikarya</taxon>
        <taxon>Basidiomycota</taxon>
        <taxon>Agaricomycotina</taxon>
        <taxon>Agaricomycetes</taxon>
        <taxon>Cantharellales</taxon>
        <taxon>Ceratobasidiaceae</taxon>
        <taxon>Rhizoctonia</taxon>
    </lineage>
</organism>
<evidence type="ECO:0000313" key="3">
    <source>
        <dbReference type="Proteomes" id="UP000663888"/>
    </source>
</evidence>
<keyword evidence="1" id="KW-0732">Signal</keyword>
<name>A0A8H3CNB5_9AGAM</name>
<evidence type="ECO:0000256" key="1">
    <source>
        <dbReference type="SAM" id="SignalP"/>
    </source>
</evidence>
<feature type="chain" id="PRO_5034076068" evidence="1">
    <location>
        <begin position="19"/>
        <end position="160"/>
    </location>
</feature>
<evidence type="ECO:0000313" key="2">
    <source>
        <dbReference type="EMBL" id="CAE6487968.1"/>
    </source>
</evidence>
<dbReference type="AlphaFoldDB" id="A0A8H3CNB5"/>
<reference evidence="2" key="1">
    <citation type="submission" date="2021-01" db="EMBL/GenBank/DDBJ databases">
        <authorList>
            <person name="Kaushik A."/>
        </authorList>
    </citation>
    <scope>NUCLEOTIDE SEQUENCE</scope>
    <source>
        <strain evidence="2">AG4-R118</strain>
    </source>
</reference>